<dbReference type="OrthoDB" id="5169292at2"/>
<dbReference type="PROSITE" id="PS51387">
    <property type="entry name" value="FAD_PCMH"/>
    <property type="match status" value="1"/>
</dbReference>
<evidence type="ECO:0000256" key="1">
    <source>
        <dbReference type="ARBA" id="ARBA00001974"/>
    </source>
</evidence>
<dbReference type="Pfam" id="PF08031">
    <property type="entry name" value="BBE"/>
    <property type="match status" value="1"/>
</dbReference>
<dbReference type="InterPro" id="IPR050416">
    <property type="entry name" value="FAD-linked_Oxidoreductase"/>
</dbReference>
<reference evidence="8" key="1">
    <citation type="submission" date="2016-10" db="EMBL/GenBank/DDBJ databases">
        <authorList>
            <person name="Varghese N."/>
            <person name="Submissions S."/>
        </authorList>
    </citation>
    <scope>NUCLEOTIDE SEQUENCE [LARGE SCALE GENOMIC DNA]</scope>
    <source>
        <strain evidence="8">CGMCC 4.3530</strain>
    </source>
</reference>
<organism evidence="7 8">
    <name type="scientific">Saccharopolyspora shandongensis</name>
    <dbReference type="NCBI Taxonomy" id="418495"/>
    <lineage>
        <taxon>Bacteria</taxon>
        <taxon>Bacillati</taxon>
        <taxon>Actinomycetota</taxon>
        <taxon>Actinomycetes</taxon>
        <taxon>Pseudonocardiales</taxon>
        <taxon>Pseudonocardiaceae</taxon>
        <taxon>Saccharopolyspora</taxon>
    </lineage>
</organism>
<dbReference type="SUPFAM" id="SSF56176">
    <property type="entry name" value="FAD-binding/transporter-associated domain-like"/>
    <property type="match status" value="1"/>
</dbReference>
<dbReference type="InterPro" id="IPR016166">
    <property type="entry name" value="FAD-bd_PCMH"/>
</dbReference>
<gene>
    <name evidence="7" type="ORF">SAMN05216215_101750</name>
</gene>
<evidence type="ECO:0000313" key="7">
    <source>
        <dbReference type="EMBL" id="SDX91315.1"/>
    </source>
</evidence>
<dbReference type="InterPro" id="IPR006094">
    <property type="entry name" value="Oxid_FAD_bind_N"/>
</dbReference>
<keyword evidence="8" id="KW-1185">Reference proteome</keyword>
<dbReference type="EMBL" id="FNOK01000017">
    <property type="protein sequence ID" value="SDX91315.1"/>
    <property type="molecule type" value="Genomic_DNA"/>
</dbReference>
<dbReference type="PROSITE" id="PS00862">
    <property type="entry name" value="OX2_COVAL_FAD"/>
    <property type="match status" value="1"/>
</dbReference>
<dbReference type="PANTHER" id="PTHR42973:SF39">
    <property type="entry name" value="FAD-BINDING PCMH-TYPE DOMAIN-CONTAINING PROTEIN"/>
    <property type="match status" value="1"/>
</dbReference>
<dbReference type="AlphaFoldDB" id="A0A1H3FKG3"/>
<accession>A0A1H3FKG3</accession>
<dbReference type="InterPro" id="IPR036318">
    <property type="entry name" value="FAD-bd_PCMH-like_sf"/>
</dbReference>
<dbReference type="STRING" id="418495.SAMN05216215_101750"/>
<dbReference type="GO" id="GO:0071949">
    <property type="term" value="F:FAD binding"/>
    <property type="evidence" value="ECO:0007669"/>
    <property type="project" value="InterPro"/>
</dbReference>
<name>A0A1H3FKG3_9PSEU</name>
<evidence type="ECO:0000256" key="2">
    <source>
        <dbReference type="ARBA" id="ARBA00005466"/>
    </source>
</evidence>
<proteinExistence type="inferred from homology"/>
<evidence type="ECO:0000313" key="8">
    <source>
        <dbReference type="Proteomes" id="UP000199529"/>
    </source>
</evidence>
<sequence>MGITVAQLREQVRGAVIDRDDAGFDQARRVYNAMIDRRPQVVVQCRNAGDVAAAVGYARENGLDLAVRGGGHSVPGFGTCDDGVVIDLAPMRGVRVVPGSRTVRAEGGATWGDVDAATHAFGLATTGGIISSTGVGGLTLGGGIGHLARGQGLTCDNLISADVVTAGGELVVADEHRHADLFWALRGGGGNFGVVTSFEFRLTPVRDIYGGLIFFELDQIPNVLRAYREIIADAPERLSMFPAFQIAPPLPFIPQDRHGDALIAIVACWAGPIDAGPDAVRPLRDIAPIVAEHLGPMPYPLLNGTFDVLVPPGLQHYWKANFVVELTDEMIAAHVEHGPRVPVVNSTVHIYPINGACHRVAPDATAFAYRDANFATVIAGMWPDPADNAANIAWVRDYYAATAPHSEEGGYVNFMAGDDQGRIKANYRGNYGRLVQVKRAYDPENLFHLNQNVRP</sequence>
<dbReference type="PANTHER" id="PTHR42973">
    <property type="entry name" value="BINDING OXIDOREDUCTASE, PUTATIVE (AFU_ORTHOLOGUE AFUA_1G17690)-RELATED"/>
    <property type="match status" value="1"/>
</dbReference>
<comment type="cofactor">
    <cofactor evidence="1">
        <name>FAD</name>
        <dbReference type="ChEBI" id="CHEBI:57692"/>
    </cofactor>
</comment>
<evidence type="ECO:0000256" key="3">
    <source>
        <dbReference type="ARBA" id="ARBA00022630"/>
    </source>
</evidence>
<evidence type="ECO:0000259" key="6">
    <source>
        <dbReference type="PROSITE" id="PS51387"/>
    </source>
</evidence>
<keyword evidence="4" id="KW-0274">FAD</keyword>
<dbReference type="InterPro" id="IPR016167">
    <property type="entry name" value="FAD-bd_PCMH_sub1"/>
</dbReference>
<dbReference type="Gene3D" id="3.30.465.10">
    <property type="match status" value="1"/>
</dbReference>
<dbReference type="Gene3D" id="3.40.462.20">
    <property type="match status" value="1"/>
</dbReference>
<dbReference type="InterPro" id="IPR012951">
    <property type="entry name" value="BBE"/>
</dbReference>
<feature type="domain" description="FAD-binding PCMH-type" evidence="6">
    <location>
        <begin position="34"/>
        <end position="205"/>
    </location>
</feature>
<dbReference type="Pfam" id="PF01565">
    <property type="entry name" value="FAD_binding_4"/>
    <property type="match status" value="1"/>
</dbReference>
<comment type="similarity">
    <text evidence="2">Belongs to the oxygen-dependent FAD-linked oxidoreductase family.</text>
</comment>
<evidence type="ECO:0000256" key="5">
    <source>
        <dbReference type="ARBA" id="ARBA00023002"/>
    </source>
</evidence>
<dbReference type="RefSeq" id="WP_093267253.1">
    <property type="nucleotide sequence ID" value="NZ_FNOK01000017.1"/>
</dbReference>
<keyword evidence="3" id="KW-0285">Flavoprotein</keyword>
<dbReference type="InterPro" id="IPR016169">
    <property type="entry name" value="FAD-bd_PCMH_sub2"/>
</dbReference>
<dbReference type="Gene3D" id="3.30.43.10">
    <property type="entry name" value="Uridine Diphospho-n-acetylenolpyruvylglucosamine Reductase, domain 2"/>
    <property type="match status" value="1"/>
</dbReference>
<keyword evidence="5" id="KW-0560">Oxidoreductase</keyword>
<dbReference type="InterPro" id="IPR006093">
    <property type="entry name" value="Oxy_OxRdtase_FAD_BS"/>
</dbReference>
<dbReference type="GO" id="GO:0016491">
    <property type="term" value="F:oxidoreductase activity"/>
    <property type="evidence" value="ECO:0007669"/>
    <property type="project" value="UniProtKB-KW"/>
</dbReference>
<dbReference type="Proteomes" id="UP000199529">
    <property type="component" value="Unassembled WGS sequence"/>
</dbReference>
<protein>
    <submittedName>
        <fullName evidence="7">FAD/FMN-containing dehydrogenase</fullName>
    </submittedName>
</protein>
<evidence type="ECO:0000256" key="4">
    <source>
        <dbReference type="ARBA" id="ARBA00022827"/>
    </source>
</evidence>